<comment type="similarity">
    <text evidence="1">Belongs to the UPF0332 family.</text>
</comment>
<proteinExistence type="inferred from homology"/>
<feature type="compositionally biased region" description="Basic and acidic residues" evidence="2">
    <location>
        <begin position="200"/>
        <end position="216"/>
    </location>
</feature>
<dbReference type="Pfam" id="PF05168">
    <property type="entry name" value="HEPN"/>
    <property type="match status" value="1"/>
</dbReference>
<gene>
    <name evidence="4" type="ORF">KJ970_02015</name>
</gene>
<dbReference type="AlphaFoldDB" id="A0A948RUF8"/>
<comment type="caution">
    <text evidence="4">The sequence shown here is derived from an EMBL/GenBank/DDBJ whole genome shotgun (WGS) entry which is preliminary data.</text>
</comment>
<accession>A0A948RUF8</accession>
<feature type="region of interest" description="Disordered" evidence="2">
    <location>
        <begin position="146"/>
        <end position="222"/>
    </location>
</feature>
<evidence type="ECO:0000256" key="1">
    <source>
        <dbReference type="ARBA" id="ARBA00038248"/>
    </source>
</evidence>
<dbReference type="PANTHER" id="PTHR36565">
    <property type="entry name" value="UPF0332 PROTEIN TM_1000"/>
    <property type="match status" value="1"/>
</dbReference>
<sequence>MDPFEDCIKKGRLKPVEPDIDEIKKEILTAEEELTRARTCFAEKRFEDCLVQSYFAMFRSARTLIRKKGYRDTNMYSLLTGLKKLFVEPEELERHLVDVLSLAKEQKDLVYEGARCHFQDTQAILRNSEVFCNRVRELLAIPDLPPIPPMEEIELEDEPPQPNFDDFQRPIDRGDRDFPPARRSPGREGNERPWTTPDSMPRRRPDSPYPFRPRETRPKRRD</sequence>
<dbReference type="Gene3D" id="1.20.120.330">
    <property type="entry name" value="Nucleotidyltransferases domain 2"/>
    <property type="match status" value="1"/>
</dbReference>
<evidence type="ECO:0000256" key="2">
    <source>
        <dbReference type="SAM" id="MobiDB-lite"/>
    </source>
</evidence>
<dbReference type="PANTHER" id="PTHR36565:SF1">
    <property type="entry name" value="UPF0332 PROTEIN TM_1000"/>
    <property type="match status" value="1"/>
</dbReference>
<dbReference type="InterPro" id="IPR007842">
    <property type="entry name" value="HEPN_dom"/>
</dbReference>
<dbReference type="Proteomes" id="UP000777784">
    <property type="component" value="Unassembled WGS sequence"/>
</dbReference>
<organism evidence="4 5">
    <name type="scientific">Eiseniibacteriota bacterium</name>
    <dbReference type="NCBI Taxonomy" id="2212470"/>
    <lineage>
        <taxon>Bacteria</taxon>
        <taxon>Candidatus Eiseniibacteriota</taxon>
    </lineage>
</organism>
<dbReference type="InterPro" id="IPR052226">
    <property type="entry name" value="UPF0332_toxin"/>
</dbReference>
<name>A0A948RUF8_UNCEI</name>
<reference evidence="4" key="1">
    <citation type="submission" date="2021-05" db="EMBL/GenBank/DDBJ databases">
        <title>Energy efficiency and biological interactions define the core microbiome of deep oligotrophic groundwater.</title>
        <authorList>
            <person name="Mehrshad M."/>
            <person name="Lopez-Fernandez M."/>
            <person name="Bell E."/>
            <person name="Bernier-Latmani R."/>
            <person name="Bertilsson S."/>
            <person name="Dopson M."/>
        </authorList>
    </citation>
    <scope>NUCLEOTIDE SEQUENCE</scope>
    <source>
        <strain evidence="4">Modern_marine.mb.64</strain>
    </source>
</reference>
<feature type="compositionally biased region" description="Basic and acidic residues" evidence="2">
    <location>
        <begin position="166"/>
        <end position="191"/>
    </location>
</feature>
<protein>
    <submittedName>
        <fullName evidence="4">HEPN domain-containing protein</fullName>
    </submittedName>
</protein>
<evidence type="ECO:0000313" key="4">
    <source>
        <dbReference type="EMBL" id="MBU2689672.1"/>
    </source>
</evidence>
<evidence type="ECO:0000313" key="5">
    <source>
        <dbReference type="Proteomes" id="UP000777784"/>
    </source>
</evidence>
<evidence type="ECO:0000259" key="3">
    <source>
        <dbReference type="Pfam" id="PF05168"/>
    </source>
</evidence>
<feature type="domain" description="HEPN" evidence="3">
    <location>
        <begin position="28"/>
        <end position="137"/>
    </location>
</feature>
<dbReference type="EMBL" id="JAHJDP010000012">
    <property type="protein sequence ID" value="MBU2689672.1"/>
    <property type="molecule type" value="Genomic_DNA"/>
</dbReference>